<dbReference type="AlphaFoldDB" id="M3VC00"/>
<keyword evidence="2" id="KW-1185">Reference proteome</keyword>
<name>M3VC00_GORML</name>
<organism evidence="1 2">
    <name type="scientific">Gordonia malaquae NBRC 108250</name>
    <dbReference type="NCBI Taxonomy" id="1223542"/>
    <lineage>
        <taxon>Bacteria</taxon>
        <taxon>Bacillati</taxon>
        <taxon>Actinomycetota</taxon>
        <taxon>Actinomycetes</taxon>
        <taxon>Mycobacteriales</taxon>
        <taxon>Gordoniaceae</taxon>
        <taxon>Gordonia</taxon>
    </lineage>
</organism>
<dbReference type="STRING" id="410332.SAMN04488550_1168"/>
<dbReference type="EMBL" id="BAOP01000029">
    <property type="protein sequence ID" value="GAC81148.1"/>
    <property type="molecule type" value="Genomic_DNA"/>
</dbReference>
<dbReference type="Proteomes" id="UP000035009">
    <property type="component" value="Unassembled WGS sequence"/>
</dbReference>
<accession>M3VC00</accession>
<gene>
    <name evidence="1" type="ORF">GM1_029_00510</name>
</gene>
<comment type="caution">
    <text evidence="1">The sequence shown here is derived from an EMBL/GenBank/DDBJ whole genome shotgun (WGS) entry which is preliminary data.</text>
</comment>
<sequence>MNAADALEGILNDPRAVATRTDGFYDCSDTDSPCGLSDTFCGHVWNSIHQTDDAVVHVLHGAITMPEPSALSGPAALNLARTLIAAAEVIA</sequence>
<dbReference type="RefSeq" id="WP_008380691.1">
    <property type="nucleotide sequence ID" value="NZ_BAOP01000029.1"/>
</dbReference>
<reference evidence="1 2" key="1">
    <citation type="submission" date="2013-02" db="EMBL/GenBank/DDBJ databases">
        <title>Whole genome shotgun sequence of Gordonia malaquae NBRC 108250.</title>
        <authorList>
            <person name="Yoshida I."/>
            <person name="Hosoyama A."/>
            <person name="Tsuchikane K."/>
            <person name="Ando Y."/>
            <person name="Baba S."/>
            <person name="Ohji S."/>
            <person name="Hamada M."/>
            <person name="Tamura T."/>
            <person name="Yamazoe A."/>
            <person name="Yamazaki S."/>
            <person name="Fujita N."/>
        </authorList>
    </citation>
    <scope>NUCLEOTIDE SEQUENCE [LARGE SCALE GENOMIC DNA]</scope>
    <source>
        <strain evidence="1 2">NBRC 108250</strain>
    </source>
</reference>
<proteinExistence type="predicted"/>
<evidence type="ECO:0000313" key="2">
    <source>
        <dbReference type="Proteomes" id="UP000035009"/>
    </source>
</evidence>
<protein>
    <submittedName>
        <fullName evidence="1">Uncharacterized protein</fullName>
    </submittedName>
</protein>
<evidence type="ECO:0000313" key="1">
    <source>
        <dbReference type="EMBL" id="GAC81148.1"/>
    </source>
</evidence>